<dbReference type="Proteomes" id="UP000070138">
    <property type="component" value="Unassembled WGS sequence"/>
</dbReference>
<dbReference type="PATRIC" id="fig|1548749.3.peg.370"/>
<dbReference type="Pfam" id="PF00582">
    <property type="entry name" value="Usp"/>
    <property type="match status" value="2"/>
</dbReference>
<dbReference type="EMBL" id="JRWG01000001">
    <property type="protein sequence ID" value="KXO01216.1"/>
    <property type="molecule type" value="Genomic_DNA"/>
</dbReference>
<dbReference type="PANTHER" id="PTHR46268:SF6">
    <property type="entry name" value="UNIVERSAL STRESS PROTEIN UP12"/>
    <property type="match status" value="1"/>
</dbReference>
<dbReference type="PRINTS" id="PR01438">
    <property type="entry name" value="UNVRSLSTRESS"/>
</dbReference>
<dbReference type="InterPro" id="IPR014729">
    <property type="entry name" value="Rossmann-like_a/b/a_fold"/>
</dbReference>
<gene>
    <name evidence="3" type="ORF">LS48_01750</name>
</gene>
<comment type="similarity">
    <text evidence="1">Belongs to the universal stress protein A family.</text>
</comment>
<reference evidence="4" key="1">
    <citation type="submission" date="2014-10" db="EMBL/GenBank/DDBJ databases">
        <title>Genome sequencing of Vitellibacter sp. D-24.</title>
        <authorList>
            <person name="Thevarajoo S."/>
            <person name="Selvaratnam C."/>
            <person name="Goh K.M."/>
            <person name="Chong C.S."/>
        </authorList>
    </citation>
    <scope>NUCLEOTIDE SEQUENCE [LARGE SCALE GENOMIC DNA]</scope>
    <source>
        <strain evidence="4">D-24</strain>
    </source>
</reference>
<feature type="domain" description="UspA" evidence="2">
    <location>
        <begin position="1"/>
        <end position="140"/>
    </location>
</feature>
<accession>A0A137RLY6</accession>
<comment type="caution">
    <text evidence="3">The sequence shown here is derived from an EMBL/GenBank/DDBJ whole genome shotgun (WGS) entry which is preliminary data.</text>
</comment>
<feature type="domain" description="UspA" evidence="2">
    <location>
        <begin position="236"/>
        <end position="276"/>
    </location>
</feature>
<protein>
    <submittedName>
        <fullName evidence="3">Universal stress protein UspA</fullName>
    </submittedName>
</protein>
<organism evidence="3 4">
    <name type="scientific">Aequorivita aquimaris</name>
    <dbReference type="NCBI Taxonomy" id="1548749"/>
    <lineage>
        <taxon>Bacteria</taxon>
        <taxon>Pseudomonadati</taxon>
        <taxon>Bacteroidota</taxon>
        <taxon>Flavobacteriia</taxon>
        <taxon>Flavobacteriales</taxon>
        <taxon>Flavobacteriaceae</taxon>
        <taxon>Aequorivita</taxon>
    </lineage>
</organism>
<dbReference type="InterPro" id="IPR006015">
    <property type="entry name" value="Universal_stress_UspA"/>
</dbReference>
<dbReference type="RefSeq" id="WP_062619340.1">
    <property type="nucleotide sequence ID" value="NZ_JRWG01000001.1"/>
</dbReference>
<dbReference type="AlphaFoldDB" id="A0A137RLY6"/>
<evidence type="ECO:0000256" key="1">
    <source>
        <dbReference type="ARBA" id="ARBA00008791"/>
    </source>
</evidence>
<keyword evidence="4" id="KW-1185">Reference proteome</keyword>
<evidence type="ECO:0000259" key="2">
    <source>
        <dbReference type="Pfam" id="PF00582"/>
    </source>
</evidence>
<dbReference type="PANTHER" id="PTHR46268">
    <property type="entry name" value="STRESS RESPONSE PROTEIN NHAX"/>
    <property type="match status" value="1"/>
</dbReference>
<dbReference type="CDD" id="cd00293">
    <property type="entry name" value="USP-like"/>
    <property type="match status" value="1"/>
</dbReference>
<name>A0A137RLY6_9FLAO</name>
<proteinExistence type="inferred from homology"/>
<reference evidence="3 4" key="2">
    <citation type="journal article" date="2016" name="Int. J. Syst. Evol. Microbiol.">
        <title>Vitellibacter aquimaris sp. nov., a marine bacterium isolated from seawater.</title>
        <authorList>
            <person name="Thevarajoo S."/>
            <person name="Selvaratnam C."/>
            <person name="Goh K.M."/>
            <person name="Hong K.W."/>
            <person name="Chan X.Y."/>
            <person name="Chan K.G."/>
            <person name="Chong C.S."/>
        </authorList>
    </citation>
    <scope>NUCLEOTIDE SEQUENCE [LARGE SCALE GENOMIC DNA]</scope>
    <source>
        <strain evidence="3 4">D-24</strain>
    </source>
</reference>
<dbReference type="OrthoDB" id="9788959at2"/>
<dbReference type="InterPro" id="IPR006016">
    <property type="entry name" value="UspA"/>
</dbReference>
<evidence type="ECO:0000313" key="3">
    <source>
        <dbReference type="EMBL" id="KXO01216.1"/>
    </source>
</evidence>
<dbReference type="STRING" id="1548749.LS48_01750"/>
<dbReference type="Gene3D" id="3.40.50.620">
    <property type="entry name" value="HUPs"/>
    <property type="match status" value="2"/>
</dbReference>
<evidence type="ECO:0000313" key="4">
    <source>
        <dbReference type="Proteomes" id="UP000070138"/>
    </source>
</evidence>
<dbReference type="SUPFAM" id="SSF52402">
    <property type="entry name" value="Adenine nucleotide alpha hydrolases-like"/>
    <property type="match status" value="2"/>
</dbReference>
<sequence length="278" mass="31256">MKKILVPVDFSEHSDYALEVAANIAKKQNAEIVAVHMMGLSDAVLTRDESKEAFEAMFYMKLAEKRFAEFLDKDYLKDVTVTDAVHNYKIFSELNDVAREFGADLIIMGSHGSSGLKEVFVGSNTEKVVRTSEIPVLVIKHRHEYFNPEVGVFACDFLENSIGPYQRAQKMFEDLGIEMQMLYVNLAGDFRSTREIEKRILNFLKSAGEENPLETLNKVVQYNEYSVEAGIFGYSQVSNADIIALPTQGRQGLAHFFSGSIGEDVVNHSDLPVMTFKV</sequence>